<dbReference type="Proteomes" id="UP000198406">
    <property type="component" value="Unassembled WGS sequence"/>
</dbReference>
<keyword evidence="2" id="KW-0677">Repeat</keyword>
<dbReference type="PANTHER" id="PTHR46093:SF3">
    <property type="entry name" value="ACYL-COA-BINDING DOMAIN-CONTAINING PROTEIN 4"/>
    <property type="match status" value="1"/>
</dbReference>
<evidence type="ECO:0000313" key="3">
    <source>
        <dbReference type="EMBL" id="GAX09388.1"/>
    </source>
</evidence>
<reference evidence="3 4" key="1">
    <citation type="journal article" date="2015" name="Plant Cell">
        <title>Oil accumulation by the oleaginous diatom Fistulifera solaris as revealed by the genome and transcriptome.</title>
        <authorList>
            <person name="Tanaka T."/>
            <person name="Maeda Y."/>
            <person name="Veluchamy A."/>
            <person name="Tanaka M."/>
            <person name="Abida H."/>
            <person name="Marechal E."/>
            <person name="Bowler C."/>
            <person name="Muto M."/>
            <person name="Sunaga Y."/>
            <person name="Tanaka M."/>
            <person name="Yoshino T."/>
            <person name="Taniguchi T."/>
            <person name="Fukuda Y."/>
            <person name="Nemoto M."/>
            <person name="Matsumoto M."/>
            <person name="Wong P.S."/>
            <person name="Aburatani S."/>
            <person name="Fujibuchi W."/>
        </authorList>
    </citation>
    <scope>NUCLEOTIDE SEQUENCE [LARGE SCALE GENOMIC DNA]</scope>
    <source>
        <strain evidence="3 4">JPCC DA0580</strain>
    </source>
</reference>
<keyword evidence="1" id="KW-0880">Kelch repeat</keyword>
<dbReference type="OrthoDB" id="432528at2759"/>
<dbReference type="EMBL" id="BDSP01000007">
    <property type="protein sequence ID" value="GAX09388.1"/>
    <property type="molecule type" value="Genomic_DNA"/>
</dbReference>
<dbReference type="InParanoid" id="A0A1Z5J6E0"/>
<accession>A0A1Z5J6E0</accession>
<keyword evidence="4" id="KW-1185">Reference proteome</keyword>
<protein>
    <submittedName>
        <fullName evidence="3">Uncharacterized protein</fullName>
    </submittedName>
</protein>
<name>A0A1Z5J6E0_FISSO</name>
<dbReference type="PANTHER" id="PTHR46093">
    <property type="entry name" value="ACYL-COA-BINDING DOMAIN-CONTAINING PROTEIN 5"/>
    <property type="match status" value="1"/>
</dbReference>
<evidence type="ECO:0000256" key="2">
    <source>
        <dbReference type="ARBA" id="ARBA00022737"/>
    </source>
</evidence>
<dbReference type="AlphaFoldDB" id="A0A1Z5J6E0"/>
<dbReference type="Gene3D" id="2.120.10.80">
    <property type="entry name" value="Kelch-type beta propeller"/>
    <property type="match status" value="2"/>
</dbReference>
<gene>
    <name evidence="3" type="ORF">FisN_6Lh239</name>
</gene>
<comment type="caution">
    <text evidence="3">The sequence shown here is derived from an EMBL/GenBank/DDBJ whole genome shotgun (WGS) entry which is preliminary data.</text>
</comment>
<organism evidence="3 4">
    <name type="scientific">Fistulifera solaris</name>
    <name type="common">Oleaginous diatom</name>
    <dbReference type="NCBI Taxonomy" id="1519565"/>
    <lineage>
        <taxon>Eukaryota</taxon>
        <taxon>Sar</taxon>
        <taxon>Stramenopiles</taxon>
        <taxon>Ochrophyta</taxon>
        <taxon>Bacillariophyta</taxon>
        <taxon>Bacillariophyceae</taxon>
        <taxon>Bacillariophycidae</taxon>
        <taxon>Naviculales</taxon>
        <taxon>Naviculaceae</taxon>
        <taxon>Fistulifera</taxon>
    </lineage>
</organism>
<evidence type="ECO:0000313" key="4">
    <source>
        <dbReference type="Proteomes" id="UP000198406"/>
    </source>
</evidence>
<dbReference type="SUPFAM" id="SSF117281">
    <property type="entry name" value="Kelch motif"/>
    <property type="match status" value="1"/>
</dbReference>
<dbReference type="InterPro" id="IPR015915">
    <property type="entry name" value="Kelch-typ_b-propeller"/>
</dbReference>
<proteinExistence type="predicted"/>
<sequence>MFWTRLLREQFPQTSLEKVCSVTKDPKEAFLVEAGARDLNSVKWIRLEQGNTWPSNREGHLCARLGNFIVITGGFTDDDDVYVYDLSASNTSKTFARIRPTVEAHQVQESPDPTSSPQAAVSHLASPQPLFVYGASFTALDSNRAVRFGGFCSGGYSSEIGQVVLFTLNGTSASWRVISCKLQSGGDPMSQDGSLRLSRAYHTATLLFDRYLLILGGMQRSESTWEPVILDTLTWTWLDQDIPPSAATAMHPSNRHGHSVIVDPVRNRLMLFGGGDGSDLLRSGRDNTEVWECSLPSQHNDLGVFVSTMWNCLQEDQIATILGYANGGNGEMMTGHDDNNSHLLTAVEALCLGRCHSAFRVSRDKVVIAFGSGRPSTNGILGYDLAKNVFWRPKILGKLPLPRFTFASVFLEEYGYIFFHGGFSSQHGSSIADGCFLDLAGSFNRACLIMRKNSSAMPNPTPTNATALQELEFLYSDSRIGARSRSLLQYLQALAQGGQQ</sequence>
<evidence type="ECO:0000256" key="1">
    <source>
        <dbReference type="ARBA" id="ARBA00022441"/>
    </source>
</evidence>